<evidence type="ECO:0000313" key="2">
    <source>
        <dbReference type="EMBL" id="RVX09936.1"/>
    </source>
</evidence>
<evidence type="ECO:0000256" key="1">
    <source>
        <dbReference type="SAM" id="MobiDB-lite"/>
    </source>
</evidence>
<dbReference type="AlphaFoldDB" id="A0A438JLU2"/>
<evidence type="ECO:0000313" key="3">
    <source>
        <dbReference type="Proteomes" id="UP000288805"/>
    </source>
</evidence>
<feature type="region of interest" description="Disordered" evidence="1">
    <location>
        <begin position="29"/>
        <end position="55"/>
    </location>
</feature>
<sequence>MKLFGVEMIPHVKGKTTKKRKSIRLFGKDLVPQRRKSRIKKTGSSSTASPPDSLPFALLQTAQGMGGRDFVFLTRKILERSDVDVHLNRLFLPKTLVLLGVLSPEERREVGGGGVKDTV</sequence>
<protein>
    <submittedName>
        <fullName evidence="2">Uncharacterized protein</fullName>
    </submittedName>
</protein>
<name>A0A438JLU2_VITVI</name>
<comment type="caution">
    <text evidence="2">The sequence shown here is derived from an EMBL/GenBank/DDBJ whole genome shotgun (WGS) entry which is preliminary data.</text>
</comment>
<organism evidence="2 3">
    <name type="scientific">Vitis vinifera</name>
    <name type="common">Grape</name>
    <dbReference type="NCBI Taxonomy" id="29760"/>
    <lineage>
        <taxon>Eukaryota</taxon>
        <taxon>Viridiplantae</taxon>
        <taxon>Streptophyta</taxon>
        <taxon>Embryophyta</taxon>
        <taxon>Tracheophyta</taxon>
        <taxon>Spermatophyta</taxon>
        <taxon>Magnoliopsida</taxon>
        <taxon>eudicotyledons</taxon>
        <taxon>Gunneridae</taxon>
        <taxon>Pentapetalae</taxon>
        <taxon>rosids</taxon>
        <taxon>Vitales</taxon>
        <taxon>Vitaceae</taxon>
        <taxon>Viteae</taxon>
        <taxon>Vitis</taxon>
    </lineage>
</organism>
<gene>
    <name evidence="2" type="ORF">CK203_013070</name>
</gene>
<dbReference type="EMBL" id="QGNW01000036">
    <property type="protein sequence ID" value="RVX09936.1"/>
    <property type="molecule type" value="Genomic_DNA"/>
</dbReference>
<accession>A0A438JLU2</accession>
<dbReference type="Proteomes" id="UP000288805">
    <property type="component" value="Unassembled WGS sequence"/>
</dbReference>
<reference evidence="2 3" key="1">
    <citation type="journal article" date="2018" name="PLoS Genet.">
        <title>Population sequencing reveals clonal diversity and ancestral inbreeding in the grapevine cultivar Chardonnay.</title>
        <authorList>
            <person name="Roach M.J."/>
            <person name="Johnson D.L."/>
            <person name="Bohlmann J."/>
            <person name="van Vuuren H.J."/>
            <person name="Jones S.J."/>
            <person name="Pretorius I.S."/>
            <person name="Schmidt S.A."/>
            <person name="Borneman A.R."/>
        </authorList>
    </citation>
    <scope>NUCLEOTIDE SEQUENCE [LARGE SCALE GENOMIC DNA]</scope>
    <source>
        <strain evidence="3">cv. Chardonnay</strain>
        <tissue evidence="2">Leaf</tissue>
    </source>
</reference>
<proteinExistence type="predicted"/>